<proteinExistence type="predicted"/>
<keyword evidence="3" id="KW-1185">Reference proteome</keyword>
<comment type="caution">
    <text evidence="2">The sequence shown here is derived from an EMBL/GenBank/DDBJ whole genome shotgun (WGS) entry which is preliminary data.</text>
</comment>
<accession>A0ABV5G0Z6</accession>
<protein>
    <submittedName>
        <fullName evidence="2">Uncharacterized protein</fullName>
    </submittedName>
</protein>
<dbReference type="Proteomes" id="UP001589575">
    <property type="component" value="Unassembled WGS sequence"/>
</dbReference>
<sequence length="138" mass="14242">MTLRPAESADMPDIRKVEEPTSSPKFSAVRSSTVISVVEPAAGYSPAVSGSATREVSSGTVEAMAKSESGLQVPSPSASEGRWTPTELTTWAYASFTPSTSCRGPGSEEVPATSAMEVMASNVSPDPEDGPTTKSALE</sequence>
<gene>
    <name evidence="2" type="ORF">ACFFX0_15925</name>
</gene>
<feature type="region of interest" description="Disordered" evidence="1">
    <location>
        <begin position="1"/>
        <end position="27"/>
    </location>
</feature>
<reference evidence="2 3" key="1">
    <citation type="submission" date="2024-09" db="EMBL/GenBank/DDBJ databases">
        <authorList>
            <person name="Sun Q."/>
            <person name="Mori K."/>
        </authorList>
    </citation>
    <scope>NUCLEOTIDE SEQUENCE [LARGE SCALE GENOMIC DNA]</scope>
    <source>
        <strain evidence="2 3">CCM 7609</strain>
    </source>
</reference>
<evidence type="ECO:0000313" key="3">
    <source>
        <dbReference type="Proteomes" id="UP001589575"/>
    </source>
</evidence>
<name>A0ABV5G0Z6_9MICC</name>
<organism evidence="2 3">
    <name type="scientific">Citricoccus parietis</name>
    <dbReference type="NCBI Taxonomy" id="592307"/>
    <lineage>
        <taxon>Bacteria</taxon>
        <taxon>Bacillati</taxon>
        <taxon>Actinomycetota</taxon>
        <taxon>Actinomycetes</taxon>
        <taxon>Micrococcales</taxon>
        <taxon>Micrococcaceae</taxon>
        <taxon>Citricoccus</taxon>
    </lineage>
</organism>
<evidence type="ECO:0000313" key="2">
    <source>
        <dbReference type="EMBL" id="MFB9072606.1"/>
    </source>
</evidence>
<dbReference type="EMBL" id="JBHMFI010000001">
    <property type="protein sequence ID" value="MFB9072606.1"/>
    <property type="molecule type" value="Genomic_DNA"/>
</dbReference>
<feature type="region of interest" description="Disordered" evidence="1">
    <location>
        <begin position="98"/>
        <end position="138"/>
    </location>
</feature>
<evidence type="ECO:0000256" key="1">
    <source>
        <dbReference type="SAM" id="MobiDB-lite"/>
    </source>
</evidence>